<dbReference type="EMBL" id="LAZR01000788">
    <property type="protein sequence ID" value="KKN57800.1"/>
    <property type="molecule type" value="Genomic_DNA"/>
</dbReference>
<dbReference type="SUPFAM" id="SSF54862">
    <property type="entry name" value="4Fe-4S ferredoxins"/>
    <property type="match status" value="1"/>
</dbReference>
<dbReference type="PROSITE" id="PS51379">
    <property type="entry name" value="4FE4S_FER_2"/>
    <property type="match status" value="2"/>
</dbReference>
<dbReference type="InterPro" id="IPR017896">
    <property type="entry name" value="4Fe4S_Fe-S-bd"/>
</dbReference>
<dbReference type="PANTHER" id="PTHR40447">
    <property type="entry name" value="ANAEROBIC SULFITE REDUCTASE SUBUNIT A"/>
    <property type="match status" value="1"/>
</dbReference>
<evidence type="ECO:0000313" key="2">
    <source>
        <dbReference type="EMBL" id="KKN57800.1"/>
    </source>
</evidence>
<proteinExistence type="predicted"/>
<dbReference type="AlphaFoldDB" id="A0A0F9RMQ2"/>
<sequence>MEQKILKKDQVGKLYNDLSSEYIFFGPIKKKGTTSFEKIENPDDIMLDYLNTKIPPKAVLFPQMEVLFEYTLDEKEVEITDRQDLDNKILIFGIRPCDSYSFELLANFFSFHGNWKDELYLKKRENTTLIGIGCNTPRTTCFCTSVNGHPFNKENMDVFLTDLGDNYLVEGITDKGKNLIKNISWLSDAKDEDVKKSQELAKKAEESIVTHLDANGAVKILETNFEHPVWKEISEACVGCGTCAYMCPTCTCFDVTDETDQYNNRGRRIRTWDTCQSCLYTMETSGHNPRNSKIQRCRNRIMHKFSYYPKNYDLLGCVGCGRCVYLCPVNNDLRVILDKINKIEKKEDEKIIA</sequence>
<dbReference type="Pfam" id="PF17179">
    <property type="entry name" value="Fer4_22"/>
    <property type="match status" value="1"/>
</dbReference>
<gene>
    <name evidence="2" type="ORF">LCGC14_0558590</name>
</gene>
<dbReference type="PANTHER" id="PTHR40447:SF1">
    <property type="entry name" value="ANAEROBIC SULFITE REDUCTASE SUBUNIT A"/>
    <property type="match status" value="1"/>
</dbReference>
<dbReference type="InterPro" id="IPR017900">
    <property type="entry name" value="4Fe4S_Fe_S_CS"/>
</dbReference>
<organism evidence="2">
    <name type="scientific">marine sediment metagenome</name>
    <dbReference type="NCBI Taxonomy" id="412755"/>
    <lineage>
        <taxon>unclassified sequences</taxon>
        <taxon>metagenomes</taxon>
        <taxon>ecological metagenomes</taxon>
    </lineage>
</organism>
<reference evidence="2" key="1">
    <citation type="journal article" date="2015" name="Nature">
        <title>Complex archaea that bridge the gap between prokaryotes and eukaryotes.</title>
        <authorList>
            <person name="Spang A."/>
            <person name="Saw J.H."/>
            <person name="Jorgensen S.L."/>
            <person name="Zaremba-Niedzwiedzka K."/>
            <person name="Martijn J."/>
            <person name="Lind A.E."/>
            <person name="van Eijk R."/>
            <person name="Schleper C."/>
            <person name="Guy L."/>
            <person name="Ettema T.J."/>
        </authorList>
    </citation>
    <scope>NUCLEOTIDE SEQUENCE</scope>
</reference>
<feature type="domain" description="4Fe-4S ferredoxin-type" evidence="1">
    <location>
        <begin position="307"/>
        <end position="338"/>
    </location>
</feature>
<name>A0A0F9RMQ2_9ZZZZ</name>
<dbReference type="PROSITE" id="PS00198">
    <property type="entry name" value="4FE4S_FER_1"/>
    <property type="match status" value="2"/>
</dbReference>
<evidence type="ECO:0000259" key="1">
    <source>
        <dbReference type="PROSITE" id="PS51379"/>
    </source>
</evidence>
<protein>
    <recommendedName>
        <fullName evidence="1">4Fe-4S ferredoxin-type domain-containing protein</fullName>
    </recommendedName>
</protein>
<feature type="domain" description="4Fe-4S ferredoxin-type" evidence="1">
    <location>
        <begin position="226"/>
        <end position="258"/>
    </location>
</feature>
<accession>A0A0F9RMQ2</accession>
<comment type="caution">
    <text evidence="2">The sequence shown here is derived from an EMBL/GenBank/DDBJ whole genome shotgun (WGS) entry which is preliminary data.</text>
</comment>